<dbReference type="Proteomes" id="UP001059596">
    <property type="component" value="Unassembled WGS sequence"/>
</dbReference>
<dbReference type="EMBL" id="JAMKOV010000004">
    <property type="protein sequence ID" value="KAI8040899.1"/>
    <property type="molecule type" value="Genomic_DNA"/>
</dbReference>
<proteinExistence type="predicted"/>
<evidence type="ECO:0000313" key="1">
    <source>
        <dbReference type="EMBL" id="KAI8040899.1"/>
    </source>
</evidence>
<evidence type="ECO:0000313" key="2">
    <source>
        <dbReference type="Proteomes" id="UP001059596"/>
    </source>
</evidence>
<reference evidence="1" key="1">
    <citation type="journal article" date="2023" name="Genome Biol. Evol.">
        <title>Long-read-based Genome Assembly of Drosophila gunungcola Reveals Fewer Chemosensory Genes in Flower-breeding Species.</title>
        <authorList>
            <person name="Negi A."/>
            <person name="Liao B.Y."/>
            <person name="Yeh S.D."/>
        </authorList>
    </citation>
    <scope>NUCLEOTIDE SEQUENCE</scope>
    <source>
        <strain evidence="1">Sukarami</strain>
    </source>
</reference>
<gene>
    <name evidence="1" type="ORF">M5D96_006842</name>
</gene>
<name>A0A9P9YPS3_9MUSC</name>
<comment type="caution">
    <text evidence="1">The sequence shown here is derived from an EMBL/GenBank/DDBJ whole genome shotgun (WGS) entry which is preliminary data.</text>
</comment>
<dbReference type="AlphaFoldDB" id="A0A9P9YPS3"/>
<sequence length="62" mass="7397">MLQKPLNLNRFHIAYKKVYFQSLKPQCKKVQMRKSCSEVFTQLQLHCKNVNKKTKNSTLPEE</sequence>
<accession>A0A9P9YPS3</accession>
<keyword evidence="2" id="KW-1185">Reference proteome</keyword>
<protein>
    <submittedName>
        <fullName evidence="1">Uncharacterized protein</fullName>
    </submittedName>
</protein>
<organism evidence="1 2">
    <name type="scientific">Drosophila gunungcola</name>
    <name type="common">fruit fly</name>
    <dbReference type="NCBI Taxonomy" id="103775"/>
    <lineage>
        <taxon>Eukaryota</taxon>
        <taxon>Metazoa</taxon>
        <taxon>Ecdysozoa</taxon>
        <taxon>Arthropoda</taxon>
        <taxon>Hexapoda</taxon>
        <taxon>Insecta</taxon>
        <taxon>Pterygota</taxon>
        <taxon>Neoptera</taxon>
        <taxon>Endopterygota</taxon>
        <taxon>Diptera</taxon>
        <taxon>Brachycera</taxon>
        <taxon>Muscomorpha</taxon>
        <taxon>Ephydroidea</taxon>
        <taxon>Drosophilidae</taxon>
        <taxon>Drosophila</taxon>
        <taxon>Sophophora</taxon>
    </lineage>
</organism>